<dbReference type="Gene3D" id="1.10.530.40">
    <property type="match status" value="1"/>
</dbReference>
<dbReference type="GO" id="GO:0009253">
    <property type="term" value="P:peptidoglycan catabolic process"/>
    <property type="evidence" value="ECO:0007669"/>
    <property type="project" value="InterPro"/>
</dbReference>
<dbReference type="GeneID" id="23680650"/>
<keyword evidence="4 16" id="KW-0929">Antimicrobial</keyword>
<evidence type="ECO:0000313" key="18">
    <source>
        <dbReference type="Proteomes" id="UP000030229"/>
    </source>
</evidence>
<dbReference type="GO" id="GO:0031640">
    <property type="term" value="P:killing of cells of another organism"/>
    <property type="evidence" value="ECO:0007669"/>
    <property type="project" value="UniProtKB-KW"/>
</dbReference>
<evidence type="ECO:0000256" key="7">
    <source>
        <dbReference type="ARBA" id="ARBA00022692"/>
    </source>
</evidence>
<name>A0A0A1IUR9_9CAUD</name>
<dbReference type="InterPro" id="IPR002196">
    <property type="entry name" value="Glyco_hydro_24"/>
</dbReference>
<evidence type="ECO:0000256" key="1">
    <source>
        <dbReference type="ARBA" id="ARBA00000632"/>
    </source>
</evidence>
<dbReference type="SMR" id="A0A0A1IUR9"/>
<keyword evidence="3" id="KW-1032">Host cell membrane</keyword>
<keyword evidence="14" id="KW-0578">Host cell lysis by virus</keyword>
<keyword evidence="11" id="KW-0735">Signal-anchor</keyword>
<dbReference type="InterPro" id="IPR023347">
    <property type="entry name" value="Lysozyme_dom_sf"/>
</dbReference>
<keyword evidence="7" id="KW-0812">Transmembrane</keyword>
<reference evidence="17 18" key="1">
    <citation type="journal article" date="2015" name="PLoS ONE">
        <title>Investigation of a Large Collection of Pseudomonas aeruginosa Bacteriophages Collected from a Single Environmental Source in Abidjan, Cote d'Ivoire.</title>
        <authorList>
            <person name="Essoh C."/>
            <person name="Latino L."/>
            <person name="Midoux C."/>
            <person name="Blouin Y."/>
            <person name="Loukou G."/>
            <person name="Nguetta S.P."/>
            <person name="Lathro S."/>
            <person name="Cablanmian A."/>
            <person name="Kouassi A.K."/>
            <person name="Vergnaud G."/>
            <person name="Pourcel C."/>
        </authorList>
    </citation>
    <scope>NUCLEOTIDE SEQUENCE [LARGE SCALE GENOMIC DNA]</scope>
    <source>
        <strain evidence="17">Ab05</strain>
    </source>
</reference>
<keyword evidence="9" id="KW-0204">Cytolysis</keyword>
<keyword evidence="15 16" id="KW-0326">Glycosidase</keyword>
<evidence type="ECO:0000256" key="6">
    <source>
        <dbReference type="ARBA" id="ARBA00022638"/>
    </source>
</evidence>
<evidence type="ECO:0000256" key="12">
    <source>
        <dbReference type="ARBA" id="ARBA00022989"/>
    </source>
</evidence>
<evidence type="ECO:0000256" key="10">
    <source>
        <dbReference type="ARBA" id="ARBA00022870"/>
    </source>
</evidence>
<dbReference type="HAMAP" id="MF_04136">
    <property type="entry name" value="SAR_ENDOLYSIN"/>
    <property type="match status" value="1"/>
</dbReference>
<comment type="similarity">
    <text evidence="16">Belongs to the glycosyl hydrolase 24 family.</text>
</comment>
<dbReference type="Pfam" id="PF00959">
    <property type="entry name" value="Phage_lysozyme"/>
    <property type="match status" value="1"/>
</dbReference>
<evidence type="ECO:0000256" key="4">
    <source>
        <dbReference type="ARBA" id="ARBA00022529"/>
    </source>
</evidence>
<dbReference type="GO" id="GO:0003796">
    <property type="term" value="F:lysozyme activity"/>
    <property type="evidence" value="ECO:0007669"/>
    <property type="project" value="UniProtKB-EC"/>
</dbReference>
<keyword evidence="2" id="KW-1030">Host cell inner membrane</keyword>
<dbReference type="CDD" id="cd16900">
    <property type="entry name" value="endolysin_R21-like"/>
    <property type="match status" value="1"/>
</dbReference>
<proteinExistence type="inferred from homology"/>
<dbReference type="EC" id="3.2.1.17" evidence="16"/>
<keyword evidence="12" id="KW-1133">Transmembrane helix</keyword>
<evidence type="ECO:0000256" key="16">
    <source>
        <dbReference type="RuleBase" id="RU003788"/>
    </source>
</evidence>
<keyword evidence="6 16" id="KW-0081">Bacteriolytic enzyme</keyword>
<evidence type="ECO:0000256" key="11">
    <source>
        <dbReference type="ARBA" id="ARBA00022968"/>
    </source>
</evidence>
<gene>
    <name evidence="17" type="primary">ORF50</name>
</gene>
<sequence length="160" mass="17358">MNKPLRGAVLAAALAGLVALEGSETTAYRDIAGVPTICSGTTAGVKMGDKATPGQCYQMTLKDYQRFERIVLDAIKVPLNVNEQTALTFFCYNVGPVCTTSTAFKRFNQGRATEGCQALAMWNKVTINGQKVVSKGLVNRRNAEIKQCLEPSSQYSSLLW</sequence>
<evidence type="ECO:0000313" key="17">
    <source>
        <dbReference type="EMBL" id="CEF89311.1"/>
    </source>
</evidence>
<dbReference type="OrthoDB" id="18172at10239"/>
<evidence type="ECO:0000256" key="8">
    <source>
        <dbReference type="ARBA" id="ARBA00022801"/>
    </source>
</evidence>
<dbReference type="InterPro" id="IPR034690">
    <property type="entry name" value="Endolysin_T4_type"/>
</dbReference>
<keyword evidence="8 16" id="KW-0378">Hydrolase</keyword>
<keyword evidence="18" id="KW-1185">Reference proteome</keyword>
<dbReference type="InterPro" id="IPR043688">
    <property type="entry name" value="SAR_endolysin-like"/>
</dbReference>
<evidence type="ECO:0000256" key="5">
    <source>
        <dbReference type="ARBA" id="ARBA00022612"/>
    </source>
</evidence>
<keyword evidence="13" id="KW-0472">Membrane</keyword>
<dbReference type="HAMAP" id="MF_04110">
    <property type="entry name" value="ENDOLYSIN_T4"/>
    <property type="match status" value="1"/>
</dbReference>
<evidence type="ECO:0000256" key="13">
    <source>
        <dbReference type="ARBA" id="ARBA00023136"/>
    </source>
</evidence>
<dbReference type="InterPro" id="IPR023346">
    <property type="entry name" value="Lysozyme-like_dom_sf"/>
</dbReference>
<dbReference type="EMBL" id="LN610574">
    <property type="protein sequence ID" value="CEF89311.1"/>
    <property type="molecule type" value="Genomic_DNA"/>
</dbReference>
<evidence type="ECO:0000256" key="9">
    <source>
        <dbReference type="ARBA" id="ARBA00022852"/>
    </source>
</evidence>
<comment type="catalytic activity">
    <reaction evidence="1 16">
        <text>Hydrolysis of (1-&gt;4)-beta-linkages between N-acetylmuramic acid and N-acetyl-D-glucosamine residues in a peptidoglycan and between N-acetyl-D-glucosamine residues in chitodextrins.</text>
        <dbReference type="EC" id="3.2.1.17"/>
    </reaction>
</comment>
<evidence type="ECO:0000256" key="14">
    <source>
        <dbReference type="ARBA" id="ARBA00023142"/>
    </source>
</evidence>
<keyword evidence="5" id="KW-1188">Viral release from host cell</keyword>
<keyword evidence="10" id="KW-1043">Host membrane</keyword>
<dbReference type="PANTHER" id="PTHR38107:SF3">
    <property type="entry name" value="LYSOZYME RRRD-RELATED"/>
    <property type="match status" value="1"/>
</dbReference>
<evidence type="ECO:0000256" key="15">
    <source>
        <dbReference type="ARBA" id="ARBA00023295"/>
    </source>
</evidence>
<dbReference type="InterPro" id="IPR051018">
    <property type="entry name" value="Bacteriophage_GH24"/>
</dbReference>
<dbReference type="PANTHER" id="PTHR38107">
    <property type="match status" value="1"/>
</dbReference>
<organism evidence="17 18">
    <name type="scientific">Pseudomonas phage vB_PaeP_PAO1_Ab05</name>
    <dbReference type="NCBI Taxonomy" id="1548902"/>
    <lineage>
        <taxon>Viruses</taxon>
        <taxon>Duplodnaviria</taxon>
        <taxon>Heunggongvirae</taxon>
        <taxon>Uroviricota</taxon>
        <taxon>Caudoviricetes</taxon>
        <taxon>Autographivirales</taxon>
        <taxon>Autoscriptoviridae</taxon>
        <taxon>Krylovirinae</taxon>
        <taxon>Phikmvvirus</taxon>
        <taxon>Phikmvvirus Ab05</taxon>
    </lineage>
</organism>
<accession>A0A0A1IUR9</accession>
<dbReference type="RefSeq" id="YP_009125748.1">
    <property type="nucleotide sequence ID" value="NC_026602.1"/>
</dbReference>
<dbReference type="KEGG" id="vg:23680650"/>
<dbReference type="SUPFAM" id="SSF53955">
    <property type="entry name" value="Lysozyme-like"/>
    <property type="match status" value="1"/>
</dbReference>
<dbReference type="GO" id="GO:0042742">
    <property type="term" value="P:defense response to bacterium"/>
    <property type="evidence" value="ECO:0007669"/>
    <property type="project" value="UniProtKB-KW"/>
</dbReference>
<dbReference type="Proteomes" id="UP000030229">
    <property type="component" value="Segment"/>
</dbReference>
<protein>
    <recommendedName>
        <fullName evidence="16">Lysozyme</fullName>
        <ecNumber evidence="16">3.2.1.17</ecNumber>
    </recommendedName>
</protein>
<evidence type="ECO:0000256" key="2">
    <source>
        <dbReference type="ARBA" id="ARBA00022445"/>
    </source>
</evidence>
<evidence type="ECO:0000256" key="3">
    <source>
        <dbReference type="ARBA" id="ARBA00022511"/>
    </source>
</evidence>
<dbReference type="GO" id="GO:0016998">
    <property type="term" value="P:cell wall macromolecule catabolic process"/>
    <property type="evidence" value="ECO:0007669"/>
    <property type="project" value="InterPro"/>
</dbReference>